<dbReference type="EMBL" id="QRBE01000009">
    <property type="protein sequence ID" value="RDS80147.1"/>
    <property type="molecule type" value="Genomic_DNA"/>
</dbReference>
<sequence length="389" mass="44235">MHEETLGSGIYLPEIHDTVFNRAEDAHRFEFNGSARDYFRIWIVNVALSIVTLGIYSAWASVRTRRYMYANTLFEGSPFEYLARPIPILRGRLIAAALFATYIMASHFSRTLQLVTMGVIGVFMPWMIVKGLMFRARYSAWRGLHFRFIADYGGAYQWYLLVYMLMAIPLALSGLLAQGGHPFTGMVLFLAGFFLFYPWLKGNQQQWMAEHHYFGGKSFRFTREPSAYYRIYGAALGIGVLCMIPSGILMGLMFNAMVKSHIDPRQHSIPVLLATYLCIAPTYLIMWTYVHVRMTNALYNQASLGRYQFESSLRFWPMLYIYLGNVLAIIFTIGLAIPWAKIQVARYRASCLQVAGEGRLEEFTQRTSGADVAATGTEIDSLLGFDIGL</sequence>
<dbReference type="InterPro" id="IPR010295">
    <property type="entry name" value="DUF898"/>
</dbReference>
<feature type="transmembrane region" description="Helical" evidence="1">
    <location>
        <begin position="231"/>
        <end position="257"/>
    </location>
</feature>
<feature type="transmembrane region" description="Helical" evidence="1">
    <location>
        <begin position="38"/>
        <end position="62"/>
    </location>
</feature>
<gene>
    <name evidence="2" type="ORF">DWU98_14635</name>
</gene>
<accession>A0A370WVV2</accession>
<reference evidence="2 3" key="1">
    <citation type="submission" date="2018-07" db="EMBL/GenBank/DDBJ databases">
        <title>Dyella monticola sp. nov. and Dyella psychrodurans sp. nov. isolated from monsoon evergreen broad-leaved forest soil of Dinghu Mountain, China.</title>
        <authorList>
            <person name="Gao Z."/>
            <person name="Qiu L."/>
        </authorList>
    </citation>
    <scope>NUCLEOTIDE SEQUENCE [LARGE SCALE GENOMIC DNA]</scope>
    <source>
        <strain evidence="2 3">4G-K06</strain>
    </source>
</reference>
<proteinExistence type="predicted"/>
<protein>
    <submittedName>
        <fullName evidence="2">DUF898 domain-containing protein</fullName>
    </submittedName>
</protein>
<evidence type="ECO:0000313" key="3">
    <source>
        <dbReference type="Proteomes" id="UP000254258"/>
    </source>
</evidence>
<evidence type="ECO:0000256" key="1">
    <source>
        <dbReference type="SAM" id="Phobius"/>
    </source>
</evidence>
<dbReference type="RefSeq" id="WP_115496314.1">
    <property type="nucleotide sequence ID" value="NZ_QRBE01000009.1"/>
</dbReference>
<feature type="transmembrane region" description="Helical" evidence="1">
    <location>
        <begin position="82"/>
        <end position="102"/>
    </location>
</feature>
<dbReference type="Pfam" id="PF05987">
    <property type="entry name" value="DUF898"/>
    <property type="match status" value="1"/>
</dbReference>
<name>A0A370WVV2_9GAMM</name>
<dbReference type="OrthoDB" id="9765721at2"/>
<keyword evidence="1" id="KW-0472">Membrane</keyword>
<evidence type="ECO:0000313" key="2">
    <source>
        <dbReference type="EMBL" id="RDS80147.1"/>
    </source>
</evidence>
<feature type="transmembrane region" description="Helical" evidence="1">
    <location>
        <begin position="269"/>
        <end position="290"/>
    </location>
</feature>
<dbReference type="AlphaFoldDB" id="A0A370WVV2"/>
<keyword evidence="3" id="KW-1185">Reference proteome</keyword>
<feature type="transmembrane region" description="Helical" evidence="1">
    <location>
        <begin position="156"/>
        <end position="176"/>
    </location>
</feature>
<comment type="caution">
    <text evidence="2">The sequence shown here is derived from an EMBL/GenBank/DDBJ whole genome shotgun (WGS) entry which is preliminary data.</text>
</comment>
<organism evidence="2 3">
    <name type="scientific">Dyella monticola</name>
    <dbReference type="NCBI Taxonomy" id="1927958"/>
    <lineage>
        <taxon>Bacteria</taxon>
        <taxon>Pseudomonadati</taxon>
        <taxon>Pseudomonadota</taxon>
        <taxon>Gammaproteobacteria</taxon>
        <taxon>Lysobacterales</taxon>
        <taxon>Rhodanobacteraceae</taxon>
        <taxon>Dyella</taxon>
    </lineage>
</organism>
<feature type="transmembrane region" description="Helical" evidence="1">
    <location>
        <begin position="114"/>
        <end position="136"/>
    </location>
</feature>
<feature type="transmembrane region" description="Helical" evidence="1">
    <location>
        <begin position="183"/>
        <end position="200"/>
    </location>
</feature>
<keyword evidence="1" id="KW-1133">Transmembrane helix</keyword>
<feature type="transmembrane region" description="Helical" evidence="1">
    <location>
        <begin position="319"/>
        <end position="340"/>
    </location>
</feature>
<dbReference type="Proteomes" id="UP000254258">
    <property type="component" value="Unassembled WGS sequence"/>
</dbReference>
<keyword evidence="1" id="KW-0812">Transmembrane</keyword>